<evidence type="ECO:0000313" key="13">
    <source>
        <dbReference type="Proteomes" id="UP000269974"/>
    </source>
</evidence>
<proteinExistence type="inferred from homology"/>
<comment type="subcellular location">
    <subcellularLocation>
        <location evidence="9">Cytoplasm</location>
    </subcellularLocation>
</comment>
<dbReference type="EMBL" id="UYIO01000001">
    <property type="protein sequence ID" value="VDG76529.1"/>
    <property type="molecule type" value="Genomic_DNA"/>
</dbReference>
<evidence type="ECO:0000313" key="12">
    <source>
        <dbReference type="EMBL" id="VDG76529.1"/>
    </source>
</evidence>
<keyword evidence="6 9" id="KW-0239">DNA-directed DNA polymerase</keyword>
<reference evidence="12 13" key="1">
    <citation type="submission" date="2018-11" db="EMBL/GenBank/DDBJ databases">
        <authorList>
            <consortium name="Pathogen Informatics"/>
        </authorList>
    </citation>
    <scope>NUCLEOTIDE SEQUENCE [LARGE SCALE GENOMIC DNA]</scope>
    <source>
        <strain evidence="12 13">NCTC10327</strain>
    </source>
</reference>
<keyword evidence="4 9" id="KW-0235">DNA replication</keyword>
<feature type="domain" description="Polymerase/histidinol phosphatase N-terminal" evidence="11">
    <location>
        <begin position="19"/>
        <end position="86"/>
    </location>
</feature>
<dbReference type="Pfam" id="PF14579">
    <property type="entry name" value="HHH_6"/>
    <property type="match status" value="1"/>
</dbReference>
<accession>A0A7Z8Y9L8</accession>
<dbReference type="InterPro" id="IPR040982">
    <property type="entry name" value="DNA_pol3_finger"/>
</dbReference>
<feature type="region of interest" description="Disordered" evidence="10">
    <location>
        <begin position="467"/>
        <end position="547"/>
    </location>
</feature>
<dbReference type="GO" id="GO:0003887">
    <property type="term" value="F:DNA-directed DNA polymerase activity"/>
    <property type="evidence" value="ECO:0007669"/>
    <property type="project" value="UniProtKB-UniRule"/>
</dbReference>
<dbReference type="GO" id="GO:0006260">
    <property type="term" value="P:DNA replication"/>
    <property type="evidence" value="ECO:0007669"/>
    <property type="project" value="UniProtKB-KW"/>
</dbReference>
<keyword evidence="1 9" id="KW-0963">Cytoplasm</keyword>
<dbReference type="NCBIfam" id="TIGR00594">
    <property type="entry name" value="polc"/>
    <property type="match status" value="1"/>
</dbReference>
<dbReference type="InterPro" id="IPR016195">
    <property type="entry name" value="Pol/histidinol_Pase-like"/>
</dbReference>
<evidence type="ECO:0000256" key="1">
    <source>
        <dbReference type="ARBA" id="ARBA00022490"/>
    </source>
</evidence>
<comment type="similarity">
    <text evidence="9">Belongs to the DNA polymerase type-C family. DnaE2 subfamily.</text>
</comment>
<evidence type="ECO:0000259" key="11">
    <source>
        <dbReference type="SMART" id="SM00481"/>
    </source>
</evidence>
<feature type="region of interest" description="Disordered" evidence="10">
    <location>
        <begin position="887"/>
        <end position="941"/>
    </location>
</feature>
<dbReference type="GO" id="GO:0005737">
    <property type="term" value="C:cytoplasm"/>
    <property type="evidence" value="ECO:0007669"/>
    <property type="project" value="UniProtKB-SubCell"/>
</dbReference>
<dbReference type="InterPro" id="IPR011708">
    <property type="entry name" value="DNA_pol3_alpha_NTPase_dom"/>
</dbReference>
<dbReference type="RefSeq" id="WP_244924537.1">
    <property type="nucleotide sequence ID" value="NZ_UYIO01000001.1"/>
</dbReference>
<keyword evidence="7 9" id="KW-0234">DNA repair</keyword>
<feature type="compositionally biased region" description="Polar residues" evidence="10">
    <location>
        <begin position="479"/>
        <end position="528"/>
    </location>
</feature>
<evidence type="ECO:0000256" key="9">
    <source>
        <dbReference type="HAMAP-Rule" id="MF_01902"/>
    </source>
</evidence>
<keyword evidence="3 9" id="KW-0548">Nucleotidyltransferase</keyword>
<evidence type="ECO:0000256" key="10">
    <source>
        <dbReference type="SAM" id="MobiDB-lite"/>
    </source>
</evidence>
<dbReference type="AlphaFoldDB" id="A0A7Z8Y9L8"/>
<dbReference type="PANTHER" id="PTHR32294:SF4">
    <property type="entry name" value="ERROR-PRONE DNA POLYMERASE"/>
    <property type="match status" value="1"/>
</dbReference>
<dbReference type="CDD" id="cd04485">
    <property type="entry name" value="DnaE_OBF"/>
    <property type="match status" value="1"/>
</dbReference>
<dbReference type="Pfam" id="PF02811">
    <property type="entry name" value="PHP"/>
    <property type="match status" value="1"/>
</dbReference>
<protein>
    <recommendedName>
        <fullName evidence="9">Error-prone DNA polymerase</fullName>
        <ecNumber evidence="9">2.7.7.7</ecNumber>
    </recommendedName>
</protein>
<dbReference type="InterPro" id="IPR023073">
    <property type="entry name" value="DnaE2"/>
</dbReference>
<dbReference type="Gene3D" id="3.20.20.140">
    <property type="entry name" value="Metal-dependent hydrolases"/>
    <property type="match status" value="1"/>
</dbReference>
<comment type="caution">
    <text evidence="12">The sequence shown here is derived from an EMBL/GenBank/DDBJ whole genome shotgun (WGS) entry which is preliminary data.</text>
</comment>
<evidence type="ECO:0000256" key="2">
    <source>
        <dbReference type="ARBA" id="ARBA00022679"/>
    </source>
</evidence>
<dbReference type="InterPro" id="IPR004013">
    <property type="entry name" value="PHP_dom"/>
</dbReference>
<dbReference type="PANTHER" id="PTHR32294">
    <property type="entry name" value="DNA POLYMERASE III SUBUNIT ALPHA"/>
    <property type="match status" value="1"/>
</dbReference>
<evidence type="ECO:0000256" key="7">
    <source>
        <dbReference type="ARBA" id="ARBA00023204"/>
    </source>
</evidence>
<keyword evidence="5 9" id="KW-0227">DNA damage</keyword>
<evidence type="ECO:0000256" key="4">
    <source>
        <dbReference type="ARBA" id="ARBA00022705"/>
    </source>
</evidence>
<keyword evidence="2 9" id="KW-0808">Transferase</keyword>
<dbReference type="SMART" id="SM00481">
    <property type="entry name" value="POLIIIAc"/>
    <property type="match status" value="1"/>
</dbReference>
<dbReference type="SUPFAM" id="SSF89550">
    <property type="entry name" value="PHP domain-like"/>
    <property type="match status" value="1"/>
</dbReference>
<comment type="catalytic activity">
    <reaction evidence="8 9">
        <text>DNA(n) + a 2'-deoxyribonucleoside 5'-triphosphate = DNA(n+1) + diphosphate</text>
        <dbReference type="Rhea" id="RHEA:22508"/>
        <dbReference type="Rhea" id="RHEA-COMP:17339"/>
        <dbReference type="Rhea" id="RHEA-COMP:17340"/>
        <dbReference type="ChEBI" id="CHEBI:33019"/>
        <dbReference type="ChEBI" id="CHEBI:61560"/>
        <dbReference type="ChEBI" id="CHEBI:173112"/>
        <dbReference type="EC" id="2.7.7.7"/>
    </reaction>
</comment>
<dbReference type="Gene3D" id="1.10.150.870">
    <property type="match status" value="1"/>
</dbReference>
<organism evidence="12 13">
    <name type="scientific">Actinobaculum suis</name>
    <dbReference type="NCBI Taxonomy" id="1657"/>
    <lineage>
        <taxon>Bacteria</taxon>
        <taxon>Bacillati</taxon>
        <taxon>Actinomycetota</taxon>
        <taxon>Actinomycetes</taxon>
        <taxon>Actinomycetales</taxon>
        <taxon>Actinomycetaceae</taxon>
        <taxon>Actinobaculum</taxon>
    </lineage>
</organism>
<evidence type="ECO:0000256" key="3">
    <source>
        <dbReference type="ARBA" id="ARBA00022695"/>
    </source>
</evidence>
<dbReference type="EC" id="2.7.7.7" evidence="9"/>
<sequence>MAACWKLQLAARSKMIPYAELHAHTAFSFLDGASMPDALVHRATELELEALAITDHDGFPGLVQAANSARTCGLPLIAGTEISVGASAARNGQIDPDGNHLVLLARNPAGYRFLSRTIGTAMLASGNKGETHYTELENTSGDVLALTGCRKGSVRRALEANPGSWGIDAALAAVEELKEKFGGNVVVELSATGAPLDRERCAALSEVARRARVPAVVTGNVHYARPTDRPVADVLAAIRAGRSLDEMDPYLPANGAFLRSGAQMLELHPERRKNIELAAEIGADCAFDLQLIAPQLPPYPVPAGHTESSYLRELVAKAARERYGMRQENPEAWKLIDHELQIIIELGFPGYFLIVHEIVEFCAQQGIWCQGRGSAANSAVCYALGITAVDAVRHKMLFERFLSPGRSGPPDIDLDIESGRREEVIQHVYSRYGRDNAAQVANVISYRPRSAIRDAARALGYSRGQADGWIKSREPGSHQPGNISHQPGSTSHQPGNISHQPGSTSHQPGNTESSSTGKHSSTANNNRTENNEPGCPESAKSTANRDGQIPRAVEELAARMQKLPRHLGIHSSGMILCDRPVIDVCPVGWATMPGRTVVQWDKDDCASAGFVKFDLLGLGMLTALRLAFESIGERGVRAPDGSQLALHNLPQEDPRVYELLQAADTVGVFQVESRAQMATLPRLRPTCFYDIVIEVALIRPGPIQGRSVNPYLRRRRGEEPVTYAHELLRPALEKTLGVPLFQEQLMQIAMDAAGFSAADADRLRKAMGAKRSAERMEELREKLLAGMAKNGIEPAVREEIYEKLRAFAEFGFPESHAFSFAYLVYASAWLKVHHPEDFYAALLAAQPLGFYSPQTLVADARSHGVAVKRADVTTAAEKASVLAYTEDQNRAQTGRPETGSIPTTETGERGGSYATGTERPRGSTAETAEKPSGLAAPAKQSQVPAKRLVDASSMHYVQLGLDSIKGLGRGAQRIVQARAEKPFTDVADLAQRAQLSEKEIETLATAGALRSLGVTRRQGIWLAHAVEDAGITGKGWYQPALPGTEALGTVPVFRDMSPVEKNIADIAATGLSPDSYPTQFLRPHLQARGVLKISELAQVPEKTRVRAAGIVTHRQRPGTAKGITFLSLEDETGLLNVLVSPALWHRYRAVALRAQGLIVRGMLERDSGAQVFIADGMEEMPLPVNMPARDFR</sequence>
<dbReference type="GO" id="GO:0008408">
    <property type="term" value="F:3'-5' exonuclease activity"/>
    <property type="evidence" value="ECO:0007669"/>
    <property type="project" value="InterPro"/>
</dbReference>
<dbReference type="InterPro" id="IPR003141">
    <property type="entry name" value="Pol/His_phosphatase_N"/>
</dbReference>
<evidence type="ECO:0000256" key="8">
    <source>
        <dbReference type="ARBA" id="ARBA00049244"/>
    </source>
</evidence>
<dbReference type="InterPro" id="IPR004805">
    <property type="entry name" value="DnaE2/DnaE/PolC"/>
</dbReference>
<dbReference type="HAMAP" id="MF_01902">
    <property type="entry name" value="DNApol_error_prone"/>
    <property type="match status" value="1"/>
</dbReference>
<gene>
    <name evidence="12" type="primary">dnaE_1</name>
    <name evidence="9" type="synonym">dnaE2</name>
    <name evidence="12" type="ORF">NCTC10327_01167</name>
</gene>
<dbReference type="GO" id="GO:0006281">
    <property type="term" value="P:DNA repair"/>
    <property type="evidence" value="ECO:0007669"/>
    <property type="project" value="UniProtKB-UniRule"/>
</dbReference>
<evidence type="ECO:0000256" key="6">
    <source>
        <dbReference type="ARBA" id="ARBA00022932"/>
    </source>
</evidence>
<name>A0A7Z8Y9L8_9ACTO</name>
<evidence type="ECO:0000256" key="5">
    <source>
        <dbReference type="ARBA" id="ARBA00022763"/>
    </source>
</evidence>
<dbReference type="Pfam" id="PF07733">
    <property type="entry name" value="DNA_pol3_alpha"/>
    <property type="match status" value="2"/>
</dbReference>
<dbReference type="InterPro" id="IPR029460">
    <property type="entry name" value="DNAPol_HHH"/>
</dbReference>
<comment type="function">
    <text evidence="9">DNA polymerase involved in damage-induced mutagenesis and translesion synthesis (TLS). It is not the major replicative DNA polymerase.</text>
</comment>
<dbReference type="Proteomes" id="UP000269974">
    <property type="component" value="Unassembled WGS sequence"/>
</dbReference>
<dbReference type="Pfam" id="PF17657">
    <property type="entry name" value="DNA_pol3_finger"/>
    <property type="match status" value="1"/>
</dbReference>